<dbReference type="AlphaFoldDB" id="A0A2H0VGZ3"/>
<dbReference type="EMBL" id="PFAG01000018">
    <property type="protein sequence ID" value="PIR98377.1"/>
    <property type="molecule type" value="Genomic_DNA"/>
</dbReference>
<name>A0A2H0VGZ3_9BACT</name>
<dbReference type="Pfam" id="PF09424">
    <property type="entry name" value="YqeY"/>
    <property type="match status" value="1"/>
</dbReference>
<evidence type="ECO:0000313" key="2">
    <source>
        <dbReference type="Proteomes" id="UP000230776"/>
    </source>
</evidence>
<comment type="caution">
    <text evidence="1">The sequence shown here is derived from an EMBL/GenBank/DDBJ whole genome shotgun (WGS) entry which is preliminary data.</text>
</comment>
<protein>
    <submittedName>
        <fullName evidence="1">Glutamyl-tRNA amidotransferase</fullName>
    </submittedName>
</protein>
<sequence length="146" mass="17030">MELFKKIKTDQIEALKAKEELKNSTLRMILSVIQNEEIEKRSKGEEIIDEDIEAILRREAKKRKESIEIYRENSREDLAQREEDELGIIEEYLPEQMSEEELRKIVEEESEGKDNFGQVMGAVMKRASGRADSSLVTRLVKESIEN</sequence>
<reference evidence="2" key="1">
    <citation type="submission" date="2017-09" db="EMBL/GenBank/DDBJ databases">
        <title>Depth-based differentiation of microbial function through sediment-hosted aquifers and enrichment of novel symbionts in the deep terrestrial subsurface.</title>
        <authorList>
            <person name="Probst A.J."/>
            <person name="Ladd B."/>
            <person name="Jarett J.K."/>
            <person name="Geller-Mcgrath D.E."/>
            <person name="Sieber C.M.K."/>
            <person name="Emerson J.B."/>
            <person name="Anantharaman K."/>
            <person name="Thomas B.C."/>
            <person name="Malmstrom R."/>
            <person name="Stieglmeier M."/>
            <person name="Klingl A."/>
            <person name="Woyke T."/>
            <person name="Ryan C.M."/>
            <person name="Banfield J.F."/>
        </authorList>
    </citation>
    <scope>NUCLEOTIDE SEQUENCE [LARGE SCALE GENOMIC DNA]</scope>
</reference>
<dbReference type="PANTHER" id="PTHR28055:SF1">
    <property type="entry name" value="ALTERED INHERITANCE OF MITOCHONDRIA PROTEIN 41, MITOCHONDRIAL"/>
    <property type="match status" value="1"/>
</dbReference>
<dbReference type="Gene3D" id="1.10.1510.10">
    <property type="entry name" value="Uncharacterised protein YqeY/AIM41 PF09424, N-terminal domain"/>
    <property type="match status" value="1"/>
</dbReference>
<keyword evidence="1" id="KW-0808">Transferase</keyword>
<gene>
    <name evidence="1" type="ORF">COT88_01900</name>
</gene>
<dbReference type="InterPro" id="IPR003789">
    <property type="entry name" value="Asn/Gln_tRNA_amidoTrase-B-like"/>
</dbReference>
<dbReference type="SUPFAM" id="SSF89095">
    <property type="entry name" value="GatB/YqeY motif"/>
    <property type="match status" value="1"/>
</dbReference>
<dbReference type="InterPro" id="IPR023168">
    <property type="entry name" value="GatB_Yqey_C_2"/>
</dbReference>
<dbReference type="Proteomes" id="UP000230776">
    <property type="component" value="Unassembled WGS sequence"/>
</dbReference>
<dbReference type="GO" id="GO:0016740">
    <property type="term" value="F:transferase activity"/>
    <property type="evidence" value="ECO:0007669"/>
    <property type="project" value="UniProtKB-KW"/>
</dbReference>
<dbReference type="GO" id="GO:0016884">
    <property type="term" value="F:carbon-nitrogen ligase activity, with glutamine as amido-N-donor"/>
    <property type="evidence" value="ECO:0007669"/>
    <property type="project" value="InterPro"/>
</dbReference>
<evidence type="ECO:0000313" key="1">
    <source>
        <dbReference type="EMBL" id="PIR98377.1"/>
    </source>
</evidence>
<organism evidence="1 2">
    <name type="scientific">Candidatus Colwellbacteria bacterium CG10_big_fil_rev_8_21_14_0_10_41_28</name>
    <dbReference type="NCBI Taxonomy" id="1974539"/>
    <lineage>
        <taxon>Bacteria</taxon>
        <taxon>Candidatus Colwelliibacteriota</taxon>
    </lineage>
</organism>
<dbReference type="Gene3D" id="1.10.10.410">
    <property type="match status" value="1"/>
</dbReference>
<proteinExistence type="predicted"/>
<dbReference type="InterPro" id="IPR042184">
    <property type="entry name" value="YqeY/Aim41_N"/>
</dbReference>
<accession>A0A2H0VGZ3</accession>
<dbReference type="PANTHER" id="PTHR28055">
    <property type="entry name" value="ALTERED INHERITANCE OF MITOCHONDRIA PROTEIN 41, MITOCHONDRIAL"/>
    <property type="match status" value="1"/>
</dbReference>
<dbReference type="InterPro" id="IPR019004">
    <property type="entry name" value="YqeY/Aim41"/>
</dbReference>